<organism evidence="4 5">
    <name type="scientific">Helianthus annuus</name>
    <name type="common">Common sunflower</name>
    <dbReference type="NCBI Taxonomy" id="4232"/>
    <lineage>
        <taxon>Eukaryota</taxon>
        <taxon>Viridiplantae</taxon>
        <taxon>Streptophyta</taxon>
        <taxon>Embryophyta</taxon>
        <taxon>Tracheophyta</taxon>
        <taxon>Spermatophyta</taxon>
        <taxon>Magnoliopsida</taxon>
        <taxon>eudicotyledons</taxon>
        <taxon>Gunneridae</taxon>
        <taxon>Pentapetalae</taxon>
        <taxon>asterids</taxon>
        <taxon>campanulids</taxon>
        <taxon>Asterales</taxon>
        <taxon>Asteraceae</taxon>
        <taxon>Asteroideae</taxon>
        <taxon>Heliantheae alliance</taxon>
        <taxon>Heliantheae</taxon>
        <taxon>Helianthus</taxon>
    </lineage>
</organism>
<evidence type="ECO:0000313" key="4">
    <source>
        <dbReference type="EMBL" id="OTG04941.1"/>
    </source>
</evidence>
<evidence type="ECO:0000256" key="1">
    <source>
        <dbReference type="SAM" id="MobiDB-lite"/>
    </source>
</evidence>
<proteinExistence type="predicted"/>
<dbReference type="SMART" id="SM00165">
    <property type="entry name" value="UBA"/>
    <property type="match status" value="1"/>
</dbReference>
<sequence>MVGGSRSQVNKSPKTRFASTSSRNFHKTSVKEGRNYAWQHWVNGVETEETENGNNEKQASKRLLQNRNTGLYHVFGSCQKFTPIKIYAKYFTSLDVGHVLLIVASFVLLPFHPYSLVVGMLVVLMFIPIYEHIIWGLAIARELFEAKIGKLVELGFSRDAVIQALKLFDGNEEQAAGYLLPLEKRVNLLFLFWILATIGPTFDSVPELTNICLSYKLFQNLIWILTKVMWKAGVPAMDRSSIYMLISMCVSSLSQSTRMNMC</sequence>
<dbReference type="CDD" id="cd14309">
    <property type="entry name" value="UBA_scDdi1_like"/>
    <property type="match status" value="1"/>
</dbReference>
<dbReference type="InterPro" id="IPR009060">
    <property type="entry name" value="UBA-like_sf"/>
</dbReference>
<protein>
    <submittedName>
        <fullName evidence="4">Putative UBA-like protein</fullName>
    </submittedName>
</protein>
<name>A0A251T4W3_HELAN</name>
<dbReference type="PROSITE" id="PS50030">
    <property type="entry name" value="UBA"/>
    <property type="match status" value="1"/>
</dbReference>
<keyword evidence="2" id="KW-0812">Transmembrane</keyword>
<dbReference type="SUPFAM" id="SSF46934">
    <property type="entry name" value="UBA-like"/>
    <property type="match status" value="1"/>
</dbReference>
<accession>A0A251T4W3</accession>
<feature type="transmembrane region" description="Helical" evidence="2">
    <location>
        <begin position="117"/>
        <end position="140"/>
    </location>
</feature>
<feature type="domain" description="UBA" evidence="3">
    <location>
        <begin position="142"/>
        <end position="182"/>
    </location>
</feature>
<feature type="region of interest" description="Disordered" evidence="1">
    <location>
        <begin position="1"/>
        <end position="24"/>
    </location>
</feature>
<dbReference type="InterPro" id="IPR015940">
    <property type="entry name" value="UBA"/>
</dbReference>
<evidence type="ECO:0000259" key="3">
    <source>
        <dbReference type="PROSITE" id="PS50030"/>
    </source>
</evidence>
<dbReference type="Proteomes" id="UP000215914">
    <property type="component" value="Chromosome 12"/>
</dbReference>
<dbReference type="STRING" id="4232.A0A251T4W3"/>
<dbReference type="Gene3D" id="1.10.8.10">
    <property type="entry name" value="DNA helicase RuvA subunit, C-terminal domain"/>
    <property type="match status" value="1"/>
</dbReference>
<reference evidence="5" key="1">
    <citation type="journal article" date="2017" name="Nature">
        <title>The sunflower genome provides insights into oil metabolism, flowering and Asterid evolution.</title>
        <authorList>
            <person name="Badouin H."/>
            <person name="Gouzy J."/>
            <person name="Grassa C.J."/>
            <person name="Murat F."/>
            <person name="Staton S.E."/>
            <person name="Cottret L."/>
            <person name="Lelandais-Briere C."/>
            <person name="Owens G.L."/>
            <person name="Carrere S."/>
            <person name="Mayjonade B."/>
            <person name="Legrand L."/>
            <person name="Gill N."/>
            <person name="Kane N.C."/>
            <person name="Bowers J.E."/>
            <person name="Hubner S."/>
            <person name="Bellec A."/>
            <person name="Berard A."/>
            <person name="Berges H."/>
            <person name="Blanchet N."/>
            <person name="Boniface M.C."/>
            <person name="Brunel D."/>
            <person name="Catrice O."/>
            <person name="Chaidir N."/>
            <person name="Claudel C."/>
            <person name="Donnadieu C."/>
            <person name="Faraut T."/>
            <person name="Fievet G."/>
            <person name="Helmstetter N."/>
            <person name="King M."/>
            <person name="Knapp S.J."/>
            <person name="Lai Z."/>
            <person name="Le Paslier M.C."/>
            <person name="Lippi Y."/>
            <person name="Lorenzon L."/>
            <person name="Mandel J.R."/>
            <person name="Marage G."/>
            <person name="Marchand G."/>
            <person name="Marquand E."/>
            <person name="Bret-Mestries E."/>
            <person name="Morien E."/>
            <person name="Nambeesan S."/>
            <person name="Nguyen T."/>
            <person name="Pegot-Espagnet P."/>
            <person name="Pouilly N."/>
            <person name="Raftis F."/>
            <person name="Sallet E."/>
            <person name="Schiex T."/>
            <person name="Thomas J."/>
            <person name="Vandecasteele C."/>
            <person name="Vares D."/>
            <person name="Vear F."/>
            <person name="Vautrin S."/>
            <person name="Crespi M."/>
            <person name="Mangin B."/>
            <person name="Burke J.M."/>
            <person name="Salse J."/>
            <person name="Munos S."/>
            <person name="Vincourt P."/>
            <person name="Rieseberg L.H."/>
            <person name="Langlade N.B."/>
        </authorList>
    </citation>
    <scope>NUCLEOTIDE SEQUENCE [LARGE SCALE GENOMIC DNA]</scope>
    <source>
        <strain evidence="5">cv. SF193</strain>
    </source>
</reference>
<dbReference type="EMBL" id="CM007901">
    <property type="protein sequence ID" value="OTG04941.1"/>
    <property type="molecule type" value="Genomic_DNA"/>
</dbReference>
<gene>
    <name evidence="4" type="ORF">HannXRQ_Chr12g0367991</name>
</gene>
<dbReference type="AlphaFoldDB" id="A0A251T4W3"/>
<keyword evidence="5" id="KW-1185">Reference proteome</keyword>
<evidence type="ECO:0000313" key="5">
    <source>
        <dbReference type="Proteomes" id="UP000215914"/>
    </source>
</evidence>
<keyword evidence="2" id="KW-1133">Transmembrane helix</keyword>
<keyword evidence="2" id="KW-0472">Membrane</keyword>
<dbReference type="Pfam" id="PF00627">
    <property type="entry name" value="UBA"/>
    <property type="match status" value="1"/>
</dbReference>
<feature type="transmembrane region" description="Helical" evidence="2">
    <location>
        <begin position="90"/>
        <end position="111"/>
    </location>
</feature>
<feature type="compositionally biased region" description="Polar residues" evidence="1">
    <location>
        <begin position="1"/>
        <end position="23"/>
    </location>
</feature>
<evidence type="ECO:0000256" key="2">
    <source>
        <dbReference type="SAM" id="Phobius"/>
    </source>
</evidence>
<dbReference type="InParanoid" id="A0A251T4W3"/>